<dbReference type="GO" id="GO:0004519">
    <property type="term" value="F:endonuclease activity"/>
    <property type="evidence" value="ECO:0007669"/>
    <property type="project" value="UniProtKB-KW"/>
</dbReference>
<evidence type="ECO:0000256" key="8">
    <source>
        <dbReference type="ARBA" id="ARBA00022722"/>
    </source>
</evidence>
<comment type="cofactor">
    <cofactor evidence="1">
        <name>[4Fe-4S] cluster</name>
        <dbReference type="ChEBI" id="CHEBI:49883"/>
    </cofactor>
</comment>
<evidence type="ECO:0000256" key="3">
    <source>
        <dbReference type="ARBA" id="ARBA00007913"/>
    </source>
</evidence>
<evidence type="ECO:0000256" key="6">
    <source>
        <dbReference type="ARBA" id="ARBA00022485"/>
    </source>
</evidence>
<evidence type="ECO:0000256" key="17">
    <source>
        <dbReference type="ARBA" id="ARBA00023014"/>
    </source>
</evidence>
<accession>A0A0C3S5Z2</accession>
<keyword evidence="19" id="KW-0234">DNA repair</keyword>
<feature type="domain" description="DNA2/NAM7 helicase-like C-terminal" evidence="26">
    <location>
        <begin position="849"/>
        <end position="1061"/>
    </location>
</feature>
<dbReference type="Pfam" id="PF08696">
    <property type="entry name" value="Dna2"/>
    <property type="match status" value="1"/>
</dbReference>
<evidence type="ECO:0000256" key="2">
    <source>
        <dbReference type="ARBA" id="ARBA00004123"/>
    </source>
</evidence>
<dbReference type="InterPro" id="IPR011604">
    <property type="entry name" value="PDDEXK-like_dom_sf"/>
</dbReference>
<evidence type="ECO:0000256" key="1">
    <source>
        <dbReference type="ARBA" id="ARBA00001966"/>
    </source>
</evidence>
<evidence type="ECO:0000256" key="21">
    <source>
        <dbReference type="ARBA" id="ARBA00023268"/>
    </source>
</evidence>
<dbReference type="GO" id="GO:0005634">
    <property type="term" value="C:nucleus"/>
    <property type="evidence" value="ECO:0007669"/>
    <property type="project" value="UniProtKB-SubCell"/>
</dbReference>
<dbReference type="OrthoDB" id="6513042at2759"/>
<dbReference type="PANTHER" id="PTHR43788:SF8">
    <property type="entry name" value="DNA-BINDING PROTEIN SMUBP-2"/>
    <property type="match status" value="1"/>
</dbReference>
<dbReference type="EMBL" id="KN840531">
    <property type="protein sequence ID" value="KIP05882.1"/>
    <property type="molecule type" value="Genomic_DNA"/>
</dbReference>
<dbReference type="Gene3D" id="3.40.50.300">
    <property type="entry name" value="P-loop containing nucleotide triphosphate hydrolases"/>
    <property type="match status" value="2"/>
</dbReference>
<feature type="region of interest" description="Disordered" evidence="23">
    <location>
        <begin position="44"/>
        <end position="66"/>
    </location>
</feature>
<keyword evidence="28" id="KW-1185">Reference proteome</keyword>
<evidence type="ECO:0000313" key="27">
    <source>
        <dbReference type="EMBL" id="KIP05882.1"/>
    </source>
</evidence>
<dbReference type="GO" id="GO:0006281">
    <property type="term" value="P:DNA repair"/>
    <property type="evidence" value="ECO:0007669"/>
    <property type="project" value="UniProtKB-KW"/>
</dbReference>
<feature type="region of interest" description="Disordered" evidence="23">
    <location>
        <begin position="1099"/>
        <end position="1131"/>
    </location>
</feature>
<evidence type="ECO:0000256" key="7">
    <source>
        <dbReference type="ARBA" id="ARBA00022705"/>
    </source>
</evidence>
<comment type="catalytic activity">
    <reaction evidence="22">
        <text>ATP + H2O = ADP + phosphate + H(+)</text>
        <dbReference type="Rhea" id="RHEA:13065"/>
        <dbReference type="ChEBI" id="CHEBI:15377"/>
        <dbReference type="ChEBI" id="CHEBI:15378"/>
        <dbReference type="ChEBI" id="CHEBI:30616"/>
        <dbReference type="ChEBI" id="CHEBI:43474"/>
        <dbReference type="ChEBI" id="CHEBI:456216"/>
        <dbReference type="EC" id="3.6.4.12"/>
    </reaction>
</comment>
<evidence type="ECO:0000259" key="26">
    <source>
        <dbReference type="Pfam" id="PF13087"/>
    </source>
</evidence>
<name>A0A0C3S5Z2_PHLG1</name>
<comment type="subcellular location">
    <subcellularLocation>
        <location evidence="2">Nucleus</location>
    </subcellularLocation>
</comment>
<keyword evidence="13" id="KW-0378">Hydrolase</keyword>
<evidence type="ECO:0000259" key="25">
    <source>
        <dbReference type="Pfam" id="PF13086"/>
    </source>
</evidence>
<dbReference type="FunFam" id="3.40.50.300:FF:000789">
    <property type="entry name" value="DNA replication ATP-dependent helicase/nuclease DNA2"/>
    <property type="match status" value="1"/>
</dbReference>
<evidence type="ECO:0000256" key="13">
    <source>
        <dbReference type="ARBA" id="ARBA00022801"/>
    </source>
</evidence>
<evidence type="ECO:0000256" key="5">
    <source>
        <dbReference type="ARBA" id="ARBA00021516"/>
    </source>
</evidence>
<evidence type="ECO:0000256" key="10">
    <source>
        <dbReference type="ARBA" id="ARBA00022741"/>
    </source>
</evidence>
<evidence type="ECO:0000256" key="12">
    <source>
        <dbReference type="ARBA" id="ARBA00022763"/>
    </source>
</evidence>
<evidence type="ECO:0000256" key="9">
    <source>
        <dbReference type="ARBA" id="ARBA00022723"/>
    </source>
</evidence>
<dbReference type="GO" id="GO:0006260">
    <property type="term" value="P:DNA replication"/>
    <property type="evidence" value="ECO:0007669"/>
    <property type="project" value="UniProtKB-KW"/>
</dbReference>
<evidence type="ECO:0000256" key="14">
    <source>
        <dbReference type="ARBA" id="ARBA00022806"/>
    </source>
</evidence>
<keyword evidence="21" id="KW-0511">Multifunctional enzyme</keyword>
<keyword evidence="6" id="KW-0004">4Fe-4S</keyword>
<keyword evidence="8" id="KW-0540">Nuclease</keyword>
<evidence type="ECO:0000256" key="20">
    <source>
        <dbReference type="ARBA" id="ARBA00023242"/>
    </source>
</evidence>
<evidence type="ECO:0000256" key="15">
    <source>
        <dbReference type="ARBA" id="ARBA00022840"/>
    </source>
</evidence>
<dbReference type="GO" id="GO:0005737">
    <property type="term" value="C:cytoplasm"/>
    <property type="evidence" value="ECO:0007669"/>
    <property type="project" value="TreeGrafter"/>
</dbReference>
<keyword evidence="9" id="KW-0479">Metal-binding</keyword>
<evidence type="ECO:0000256" key="23">
    <source>
        <dbReference type="SAM" id="MobiDB-lite"/>
    </source>
</evidence>
<keyword evidence="15" id="KW-0067">ATP-binding</keyword>
<dbReference type="InterPro" id="IPR014808">
    <property type="entry name" value="DNA_replication_fac_Dna2_N"/>
</dbReference>
<dbReference type="Pfam" id="PF13086">
    <property type="entry name" value="AAA_11"/>
    <property type="match status" value="1"/>
</dbReference>
<dbReference type="Gene3D" id="3.90.320.10">
    <property type="match status" value="1"/>
</dbReference>
<evidence type="ECO:0000256" key="19">
    <source>
        <dbReference type="ARBA" id="ARBA00023204"/>
    </source>
</evidence>
<dbReference type="InterPro" id="IPR027417">
    <property type="entry name" value="P-loop_NTPase"/>
</dbReference>
<evidence type="ECO:0000313" key="28">
    <source>
        <dbReference type="Proteomes" id="UP000053257"/>
    </source>
</evidence>
<keyword evidence="16" id="KW-0408">Iron</keyword>
<dbReference type="AlphaFoldDB" id="A0A0C3S5Z2"/>
<feature type="domain" description="DNA2/NAM7 helicase helicase" evidence="25">
    <location>
        <begin position="718"/>
        <end position="814"/>
    </location>
</feature>
<keyword evidence="12" id="KW-0227">DNA damage</keyword>
<dbReference type="EC" id="3.6.4.12" evidence="4"/>
<keyword evidence="10" id="KW-0547">Nucleotide-binding</keyword>
<comment type="similarity">
    <text evidence="3">Belongs to the DNA2/NAM7 helicase family.</text>
</comment>
<dbReference type="GO" id="GO:0043139">
    <property type="term" value="F:5'-3' DNA helicase activity"/>
    <property type="evidence" value="ECO:0007669"/>
    <property type="project" value="TreeGrafter"/>
</dbReference>
<reference evidence="27 28" key="1">
    <citation type="journal article" date="2014" name="PLoS Genet.">
        <title>Analysis of the Phlebiopsis gigantea genome, transcriptome and secretome provides insight into its pioneer colonization strategies of wood.</title>
        <authorList>
            <person name="Hori C."/>
            <person name="Ishida T."/>
            <person name="Igarashi K."/>
            <person name="Samejima M."/>
            <person name="Suzuki H."/>
            <person name="Master E."/>
            <person name="Ferreira P."/>
            <person name="Ruiz-Duenas F.J."/>
            <person name="Held B."/>
            <person name="Canessa P."/>
            <person name="Larrondo L.F."/>
            <person name="Schmoll M."/>
            <person name="Druzhinina I.S."/>
            <person name="Kubicek C.P."/>
            <person name="Gaskell J.A."/>
            <person name="Kersten P."/>
            <person name="St John F."/>
            <person name="Glasner J."/>
            <person name="Sabat G."/>
            <person name="Splinter BonDurant S."/>
            <person name="Syed K."/>
            <person name="Yadav J."/>
            <person name="Mgbeahuruike A.C."/>
            <person name="Kovalchuk A."/>
            <person name="Asiegbu F.O."/>
            <person name="Lackner G."/>
            <person name="Hoffmeister D."/>
            <person name="Rencoret J."/>
            <person name="Gutierrez A."/>
            <person name="Sun H."/>
            <person name="Lindquist E."/>
            <person name="Barry K."/>
            <person name="Riley R."/>
            <person name="Grigoriev I.V."/>
            <person name="Henrissat B."/>
            <person name="Kues U."/>
            <person name="Berka R.M."/>
            <person name="Martinez A.T."/>
            <person name="Covert S.F."/>
            <person name="Blanchette R.A."/>
            <person name="Cullen D."/>
        </authorList>
    </citation>
    <scope>NUCLEOTIDE SEQUENCE [LARGE SCALE GENOMIC DNA]</scope>
    <source>
        <strain evidence="27 28">11061_1 CR5-6</strain>
    </source>
</reference>
<keyword evidence="7" id="KW-0235">DNA replication</keyword>
<keyword evidence="17" id="KW-0411">Iron-sulfur</keyword>
<keyword evidence="11" id="KW-0255">Endonuclease</keyword>
<keyword evidence="18" id="KW-0238">DNA-binding</keyword>
<evidence type="ECO:0000256" key="22">
    <source>
        <dbReference type="ARBA" id="ARBA00047995"/>
    </source>
</evidence>
<evidence type="ECO:0000256" key="4">
    <source>
        <dbReference type="ARBA" id="ARBA00012551"/>
    </source>
</evidence>
<dbReference type="InterPro" id="IPR050534">
    <property type="entry name" value="Coronavir_polyprotein_1ab"/>
</dbReference>
<dbReference type="InterPro" id="IPR041677">
    <property type="entry name" value="DNA2/NAM7_AAA_11"/>
</dbReference>
<dbReference type="CDD" id="cd22318">
    <property type="entry name" value="DNA2_N-like"/>
    <property type="match status" value="1"/>
</dbReference>
<dbReference type="CDD" id="cd18808">
    <property type="entry name" value="SF1_C_Upf1"/>
    <property type="match status" value="1"/>
</dbReference>
<evidence type="ECO:0000256" key="18">
    <source>
        <dbReference type="ARBA" id="ARBA00023125"/>
    </source>
</evidence>
<dbReference type="Pfam" id="PF13087">
    <property type="entry name" value="AAA_12"/>
    <property type="match status" value="1"/>
</dbReference>
<protein>
    <recommendedName>
        <fullName evidence="5">DNA replication ATP-dependent helicase/nuclease DNA2</fullName>
        <ecNumber evidence="4">3.6.4.12</ecNumber>
    </recommendedName>
</protein>
<dbReference type="GO" id="GO:0016887">
    <property type="term" value="F:ATP hydrolysis activity"/>
    <property type="evidence" value="ECO:0007669"/>
    <property type="project" value="RHEA"/>
</dbReference>
<dbReference type="GO" id="GO:0005524">
    <property type="term" value="F:ATP binding"/>
    <property type="evidence" value="ECO:0007669"/>
    <property type="project" value="UniProtKB-KW"/>
</dbReference>
<organism evidence="27 28">
    <name type="scientific">Phlebiopsis gigantea (strain 11061_1 CR5-6)</name>
    <name type="common">White-rot fungus</name>
    <name type="synonym">Peniophora gigantea</name>
    <dbReference type="NCBI Taxonomy" id="745531"/>
    <lineage>
        <taxon>Eukaryota</taxon>
        <taxon>Fungi</taxon>
        <taxon>Dikarya</taxon>
        <taxon>Basidiomycota</taxon>
        <taxon>Agaricomycotina</taxon>
        <taxon>Agaricomycetes</taxon>
        <taxon>Polyporales</taxon>
        <taxon>Phanerochaetaceae</taxon>
        <taxon>Phlebiopsis</taxon>
    </lineage>
</organism>
<sequence>MHDLLAGIDDSFFNAVPSPDAPRKRVSSSTNVRLSPARCLYKTPKKNRHAPVTSPLTHRSPLPKDAGDTENLALLLEGAEDWDWTDMEADFMTPKKATPRKQKPEAKHWEPESCARCLVKEVTGNYAQKELLVTVESSGKQRKVVLKDDWAATEIRAGDIVNIIGTFAPNPPSTSTSSPIPTITLTSAAASSLLIHHPDILVTATSLSNTQSCTRRPLLNNLVRSSTDVTPALVWGNILHEVMQSCLQSNEWDEHWMQTKIDAVIRRNLDDLLRLNVDVGQATREVWGRAGGLKTFASRYMSETPKDDATLTNTRSVRGQTSLLAISKLHDIEEDIWSPTYGLKGKIDASVQAAVADVEDATNPFTIAQPKRTTTTHAAPLEIKTGRAVAGMEHRAQTMLYTLLMSERYDMEVPSGLLYYTQSEEVVRVPTARNEVRALMMKRNELAGYMMRRVRQESEPFLPPTIDDVRVCGRCYSVDTCMLYRRAVEEVEDDTSPIADIYSLKTSHLTPEHAAFFKKWESLISMEEQDLVRFKKELWTLRAEERERFGRCFANMRLDESYHPLPALRASLKKEGKIHQHTYRFVKASPNASSGDSLLHGQMNTGDAVTVSVEPDLLAFVRGYILELTPDAVVLGVDHALSAAAVRARRAHLPAGPVVFRIDKDELFGGMGRIRDNLAQLFYADGDARRRELVVDLRAPRFADVPSVPPAVQQVMAHLNTNQQTAMHRVLAAEDYALILGMPGTGKTTVIAALIRALVAMGQRVLLTSYTHSAVDNILMKLKDDVDFGILRLGNVDKVHPEIHQYTLAARKTAYTIEQLENQVMTPPVVATTCLTIDQRHKSPKKAGLETSLFRLLSETHPHAVVDLNEQYRMNEDIMLLSNKLIYGDRLRCGSPEVAKRGLVLPNKDFMKTLHESCTCPRQACWLEHLLDESCKAVFVDTDAMPAPESRVGDLVQNVTEAVLVQQITAALVGGGARAAQIGVLSLYRQQTKLLAHLLRGAPGVEILTADRSQGRDKDAIVVSLVRANADGAIGDLLKDWRRINVSFTRARAKLVVVGSRRTLQGAPLLEEFFKLMDGQGWILTLPPNADGMHESLASVLSGGKKRSAEEEEDVQESGGSSSVKKAKKSGLTEEALANGRLILKDLMNGQ</sequence>
<proteinExistence type="inferred from homology"/>
<dbReference type="GO" id="GO:0003677">
    <property type="term" value="F:DNA binding"/>
    <property type="evidence" value="ECO:0007669"/>
    <property type="project" value="UniProtKB-KW"/>
</dbReference>
<evidence type="ECO:0000256" key="11">
    <source>
        <dbReference type="ARBA" id="ARBA00022759"/>
    </source>
</evidence>
<dbReference type="GO" id="GO:0051539">
    <property type="term" value="F:4 iron, 4 sulfur cluster binding"/>
    <property type="evidence" value="ECO:0007669"/>
    <property type="project" value="UniProtKB-KW"/>
</dbReference>
<dbReference type="InterPro" id="IPR041679">
    <property type="entry name" value="DNA2/NAM7-like_C"/>
</dbReference>
<gene>
    <name evidence="27" type="ORF">PHLGIDRAFT_91536</name>
</gene>
<keyword evidence="20" id="KW-0539">Nucleus</keyword>
<keyword evidence="14" id="KW-0347">Helicase</keyword>
<dbReference type="HOGENOM" id="CLU_001666_2_3_1"/>
<evidence type="ECO:0000259" key="24">
    <source>
        <dbReference type="Pfam" id="PF08696"/>
    </source>
</evidence>
<dbReference type="InterPro" id="IPR047187">
    <property type="entry name" value="SF1_C_Upf1"/>
</dbReference>
<evidence type="ECO:0000256" key="16">
    <source>
        <dbReference type="ARBA" id="ARBA00023004"/>
    </source>
</evidence>
<dbReference type="SUPFAM" id="SSF52540">
    <property type="entry name" value="P-loop containing nucleoside triphosphate hydrolases"/>
    <property type="match status" value="1"/>
</dbReference>
<dbReference type="PANTHER" id="PTHR43788">
    <property type="entry name" value="DNA2/NAM7 HELICASE FAMILY MEMBER"/>
    <property type="match status" value="1"/>
</dbReference>
<dbReference type="Proteomes" id="UP000053257">
    <property type="component" value="Unassembled WGS sequence"/>
</dbReference>
<dbReference type="GO" id="GO:0046872">
    <property type="term" value="F:metal ion binding"/>
    <property type="evidence" value="ECO:0007669"/>
    <property type="project" value="UniProtKB-KW"/>
</dbReference>
<dbReference type="STRING" id="745531.A0A0C3S5Z2"/>
<feature type="domain" description="DNA replication factor Dna2 N-terminal" evidence="24">
    <location>
        <begin position="136"/>
        <end position="353"/>
    </location>
</feature>